<feature type="transmembrane region" description="Helical" evidence="1">
    <location>
        <begin position="7"/>
        <end position="27"/>
    </location>
</feature>
<organism evidence="2 3">
    <name type="scientific">Proteiniclasticum ruminis</name>
    <dbReference type="NCBI Taxonomy" id="398199"/>
    <lineage>
        <taxon>Bacteria</taxon>
        <taxon>Bacillati</taxon>
        <taxon>Bacillota</taxon>
        <taxon>Clostridia</taxon>
        <taxon>Eubacteriales</taxon>
        <taxon>Clostridiaceae</taxon>
        <taxon>Proteiniclasticum</taxon>
    </lineage>
</organism>
<dbReference type="Proteomes" id="UP000181899">
    <property type="component" value="Unassembled WGS sequence"/>
</dbReference>
<dbReference type="AlphaFoldDB" id="A0A1I4XKD0"/>
<sequence>MEKSRTVLIGSLISLGILVVIFSAIALKITLEKPVVFHQYMELPLFPQDRGMKGEYFTLDLLQNRTDERKLLFLSFPEAEEVQVHLISPWNSGFWTFQGTEEMGGGVGPYRKTTYEFHMTLESVLEEELALTKVKLHFNDDSVLETDLGKLVLFPVKMDQEDPVGIFSSSSSSDREEIREGRANREFKILGASSSLLDEADEYFQLSLNGVKLEKDMALSIRSGEALSFKAEGLETKGADRYVIFRISPRFHYMDTTMEEKSFRVEMVHERLMNLETFDIIQYLIERGEI</sequence>
<keyword evidence="1" id="KW-1133">Transmembrane helix</keyword>
<dbReference type="OrthoDB" id="1934981at2"/>
<dbReference type="EMBL" id="FOVK01000001">
    <property type="protein sequence ID" value="SFN26398.1"/>
    <property type="molecule type" value="Genomic_DNA"/>
</dbReference>
<evidence type="ECO:0000256" key="1">
    <source>
        <dbReference type="SAM" id="Phobius"/>
    </source>
</evidence>
<keyword evidence="1" id="KW-0812">Transmembrane</keyword>
<protein>
    <submittedName>
        <fullName evidence="2">Uncharacterized protein</fullName>
    </submittedName>
</protein>
<dbReference type="RefSeq" id="WP_074908740.1">
    <property type="nucleotide sequence ID" value="NZ_FOVK01000001.1"/>
</dbReference>
<gene>
    <name evidence="2" type="ORF">SAMN04488695_10145</name>
</gene>
<evidence type="ECO:0000313" key="2">
    <source>
        <dbReference type="EMBL" id="SFN26398.1"/>
    </source>
</evidence>
<accession>A0A1I4XKD0</accession>
<evidence type="ECO:0000313" key="3">
    <source>
        <dbReference type="Proteomes" id="UP000181899"/>
    </source>
</evidence>
<name>A0A1I4XKD0_9CLOT</name>
<keyword evidence="3" id="KW-1185">Reference proteome</keyword>
<proteinExistence type="predicted"/>
<reference evidence="2 3" key="1">
    <citation type="submission" date="2016-10" db="EMBL/GenBank/DDBJ databases">
        <authorList>
            <person name="de Groot N.N."/>
        </authorList>
    </citation>
    <scope>NUCLEOTIDE SEQUENCE [LARGE SCALE GENOMIC DNA]</scope>
    <source>
        <strain evidence="2 3">ML2</strain>
    </source>
</reference>
<keyword evidence="1" id="KW-0472">Membrane</keyword>